<evidence type="ECO:0000313" key="1">
    <source>
        <dbReference type="EMBL" id="QFR21966.1"/>
    </source>
</evidence>
<dbReference type="KEGG" id="lhb:D1010_00100"/>
<dbReference type="EMBL" id="CP045143">
    <property type="protein sequence ID" value="QFR21966.1"/>
    <property type="molecule type" value="Genomic_DNA"/>
</dbReference>
<dbReference type="RefSeq" id="WP_152259969.1">
    <property type="nucleotide sequence ID" value="NZ_CP045143.1"/>
</dbReference>
<organism evidence="1 2">
    <name type="scientific">Schleiferilactobacillus harbinensis</name>
    <dbReference type="NCBI Taxonomy" id="304207"/>
    <lineage>
        <taxon>Bacteria</taxon>
        <taxon>Bacillati</taxon>
        <taxon>Bacillota</taxon>
        <taxon>Bacilli</taxon>
        <taxon>Lactobacillales</taxon>
        <taxon>Lactobacillaceae</taxon>
        <taxon>Schleiferilactobacillus</taxon>
    </lineage>
</organism>
<proteinExistence type="predicted"/>
<dbReference type="Proteomes" id="UP000326779">
    <property type="component" value="Chromosome"/>
</dbReference>
<reference evidence="1 2" key="1">
    <citation type="submission" date="2019-10" db="EMBL/GenBank/DDBJ databases">
        <title>The completed genome of Lactobacillus harbinensis M1.</title>
        <authorList>
            <person name="Zheng Y."/>
        </authorList>
    </citation>
    <scope>NUCLEOTIDE SEQUENCE [LARGE SCALE GENOMIC DNA]</scope>
    <source>
        <strain evidence="1 2">M1</strain>
    </source>
</reference>
<accession>A0A5P8M0H4</accession>
<gene>
    <name evidence="1" type="ORF">D1010_00100</name>
</gene>
<sequence>MRVYTIQTASVVHQLRTQPIVYSRYHKALFQQRYFEMFKQPYQYIYDKYREQKKYSFGPDEGLFWAYDQFKFFSDGYYRMVPIKRSSNYLLTLDLPEDLSLAFNSTAWNMCVSRFNLLYSTKDKLMGYDWDLMFDPEAPTIMAADYRRRYPEKTTMSDEQIVGATREVVFPYIQADWIQGAKHFRGKANRIN</sequence>
<evidence type="ECO:0000313" key="2">
    <source>
        <dbReference type="Proteomes" id="UP000326779"/>
    </source>
</evidence>
<protein>
    <recommendedName>
        <fullName evidence="3">DUF3841 domain-containing protein</fullName>
    </recommendedName>
</protein>
<name>A0A5P8M0H4_9LACO</name>
<dbReference type="AlphaFoldDB" id="A0A5P8M0H4"/>
<evidence type="ECO:0008006" key="3">
    <source>
        <dbReference type="Google" id="ProtNLM"/>
    </source>
</evidence>